<evidence type="ECO:0000313" key="3">
    <source>
        <dbReference type="Proteomes" id="UP000230069"/>
    </source>
</evidence>
<dbReference type="EMBL" id="KZ305023">
    <property type="protein sequence ID" value="PIA57591.1"/>
    <property type="molecule type" value="Genomic_DNA"/>
</dbReference>
<gene>
    <name evidence="2" type="ORF">AQUCO_00600363v1</name>
</gene>
<dbReference type="InParanoid" id="A0A2G5EPE4"/>
<feature type="transmembrane region" description="Helical" evidence="1">
    <location>
        <begin position="41"/>
        <end position="63"/>
    </location>
</feature>
<proteinExistence type="predicted"/>
<keyword evidence="1" id="KW-0472">Membrane</keyword>
<keyword evidence="3" id="KW-1185">Reference proteome</keyword>
<protein>
    <submittedName>
        <fullName evidence="2">Uncharacterized protein</fullName>
    </submittedName>
</protein>
<keyword evidence="1" id="KW-0812">Transmembrane</keyword>
<dbReference type="Proteomes" id="UP000230069">
    <property type="component" value="Unassembled WGS sequence"/>
</dbReference>
<sequence length="66" mass="7400">MVLYCMEYLNFIVLQTENTSVGLYEKQKKNGNNNDVPSPSVITIGGMEVLCLWTCSLSGIMYLKFG</sequence>
<name>A0A2G5EPE4_AQUCA</name>
<accession>A0A2G5EPE4</accession>
<evidence type="ECO:0000256" key="1">
    <source>
        <dbReference type="SAM" id="Phobius"/>
    </source>
</evidence>
<dbReference type="AlphaFoldDB" id="A0A2G5EPE4"/>
<keyword evidence="1" id="KW-1133">Transmembrane helix</keyword>
<reference evidence="2 3" key="1">
    <citation type="submission" date="2017-09" db="EMBL/GenBank/DDBJ databases">
        <title>WGS assembly of Aquilegia coerulea Goldsmith.</title>
        <authorList>
            <person name="Hodges S."/>
            <person name="Kramer E."/>
            <person name="Nordborg M."/>
            <person name="Tomkins J."/>
            <person name="Borevitz J."/>
            <person name="Derieg N."/>
            <person name="Yan J."/>
            <person name="Mihaltcheva S."/>
            <person name="Hayes R.D."/>
            <person name="Rokhsar D."/>
        </authorList>
    </citation>
    <scope>NUCLEOTIDE SEQUENCE [LARGE SCALE GENOMIC DNA]</scope>
    <source>
        <strain evidence="3">cv. Goldsmith</strain>
    </source>
</reference>
<organism evidence="2 3">
    <name type="scientific">Aquilegia coerulea</name>
    <name type="common">Rocky mountain columbine</name>
    <dbReference type="NCBI Taxonomy" id="218851"/>
    <lineage>
        <taxon>Eukaryota</taxon>
        <taxon>Viridiplantae</taxon>
        <taxon>Streptophyta</taxon>
        <taxon>Embryophyta</taxon>
        <taxon>Tracheophyta</taxon>
        <taxon>Spermatophyta</taxon>
        <taxon>Magnoliopsida</taxon>
        <taxon>Ranunculales</taxon>
        <taxon>Ranunculaceae</taxon>
        <taxon>Thalictroideae</taxon>
        <taxon>Aquilegia</taxon>
    </lineage>
</organism>
<evidence type="ECO:0000313" key="2">
    <source>
        <dbReference type="EMBL" id="PIA57591.1"/>
    </source>
</evidence>